<dbReference type="Pfam" id="PF15255">
    <property type="entry name" value="CAP-ZIP_m"/>
    <property type="match status" value="1"/>
</dbReference>
<evidence type="ECO:0000313" key="5">
    <source>
        <dbReference type="Proteomes" id="UP000019118"/>
    </source>
</evidence>
<feature type="compositionally biased region" description="Basic and acidic residues" evidence="2">
    <location>
        <begin position="934"/>
        <end position="947"/>
    </location>
</feature>
<protein>
    <recommendedName>
        <fullName evidence="3">FAM21/CAPZIP domain-containing protein</fullName>
    </recommendedName>
</protein>
<feature type="compositionally biased region" description="Polar residues" evidence="2">
    <location>
        <begin position="1192"/>
        <end position="1203"/>
    </location>
</feature>
<evidence type="ECO:0000256" key="2">
    <source>
        <dbReference type="SAM" id="MobiDB-lite"/>
    </source>
</evidence>
<feature type="region of interest" description="Disordered" evidence="2">
    <location>
        <begin position="934"/>
        <end position="954"/>
    </location>
</feature>
<accession>A0AAR5PXD8</accession>
<evidence type="ECO:0000256" key="1">
    <source>
        <dbReference type="SAM" id="Coils"/>
    </source>
</evidence>
<dbReference type="CTD" id="37331"/>
<feature type="compositionally biased region" description="Basic and acidic residues" evidence="2">
    <location>
        <begin position="1179"/>
        <end position="1190"/>
    </location>
</feature>
<reference evidence="4" key="2">
    <citation type="submission" date="2024-08" db="UniProtKB">
        <authorList>
            <consortium name="EnsemblMetazoa"/>
        </authorList>
    </citation>
    <scope>IDENTIFICATION</scope>
</reference>
<feature type="coiled-coil region" evidence="1">
    <location>
        <begin position="43"/>
        <end position="113"/>
    </location>
</feature>
<keyword evidence="5" id="KW-1185">Reference proteome</keyword>
<evidence type="ECO:0000313" key="4">
    <source>
        <dbReference type="EnsemblMetazoa" id="XP_019765660.1"/>
    </source>
</evidence>
<feature type="region of interest" description="Disordered" evidence="2">
    <location>
        <begin position="873"/>
        <end position="904"/>
    </location>
</feature>
<feature type="region of interest" description="Disordered" evidence="2">
    <location>
        <begin position="674"/>
        <end position="693"/>
    </location>
</feature>
<feature type="region of interest" description="Disordered" evidence="2">
    <location>
        <begin position="178"/>
        <end position="258"/>
    </location>
</feature>
<dbReference type="InterPro" id="IPR029341">
    <property type="entry name" value="FAM21/CAPZIP"/>
</dbReference>
<feature type="compositionally biased region" description="Low complexity" evidence="2">
    <location>
        <begin position="1204"/>
        <end position="1221"/>
    </location>
</feature>
<keyword evidence="1" id="KW-0175">Coiled coil</keyword>
<proteinExistence type="predicted"/>
<organism evidence="4 5">
    <name type="scientific">Dendroctonus ponderosae</name>
    <name type="common">Mountain pine beetle</name>
    <dbReference type="NCBI Taxonomy" id="77166"/>
    <lineage>
        <taxon>Eukaryota</taxon>
        <taxon>Metazoa</taxon>
        <taxon>Ecdysozoa</taxon>
        <taxon>Arthropoda</taxon>
        <taxon>Hexapoda</taxon>
        <taxon>Insecta</taxon>
        <taxon>Pterygota</taxon>
        <taxon>Neoptera</taxon>
        <taxon>Endopterygota</taxon>
        <taxon>Coleoptera</taxon>
        <taxon>Polyphaga</taxon>
        <taxon>Cucujiformia</taxon>
        <taxon>Curculionidae</taxon>
        <taxon>Scolytinae</taxon>
        <taxon>Dendroctonus</taxon>
    </lineage>
</organism>
<name>A0AAR5PXD8_DENPD</name>
<dbReference type="Proteomes" id="UP000019118">
    <property type="component" value="Unassembled WGS sequence"/>
</dbReference>
<feature type="compositionally biased region" description="Acidic residues" evidence="2">
    <location>
        <begin position="181"/>
        <end position="191"/>
    </location>
</feature>
<evidence type="ECO:0000259" key="3">
    <source>
        <dbReference type="Pfam" id="PF15255"/>
    </source>
</evidence>
<sequence>MTDDSVEWTSAQMIENASSWSLCGDVALLNRLKQFSKTVISGAEALNANVDKLLNNLEEINLKLALTKNEFHSLRNTQFIENRVYEDDETLETEEHQADIKQLNDEEKEIALKKSIAKGLEIMEKYYDKVELALSDSEGESNEKSYVMQPKDLYADRPLPYLVGSKEWHQKWHVGLLPSDSESESEPEEEMYSSSNSEIDLPKNRTLVSETSSELDFTNKETDPDGRSTLNNSRGSKRLHSSSESSEKSSSLHSKAPIAKQTFAEQLAEKLGDVVSNQRLESDVGAQLTTKFAPQRKTGSLFSDEPPPLDELDDVMLPKTARHGLFTADLISESNEANSSCEFQQENDTSKRIDHEKLPPFRSSKVSESKVPAGLFDNLESSSEEDLLAITEKRKFKSTSAVNPYMQPFKATVPFVDDEPPKLITKDEVQVNKKKLVENKAILEKTGIPKVGKTDLSKISQAPNNSKVKDIQPVIEKKLSLFDDSSDDEIFAPEPKPVLSAAHTNNLVNQPSKYEVTSPDIDKDLNRPEDILHAVREPTEKVKPKKISLFDDDNDLLEEEEEMFSGIYKRGKLSDDFKETSRKHAKGLFDESDDLDIYIDSSGNKASKEIAKSVIGDAPRASDYSLNFSTKPVGLFDEPNINEKDLFSFKQKTEVNQFDTGAVDVNKCKDVARDNAKEASENQTEPLSSNPGLMVEQRLKIDHDSTCDEEEPAKKLVTDMGTNSKTVDLCKSSSDSFRFTDKGRKNVEIIKDVESVLDESKAIQIEHNTPLYHNEDLSEVAIEGTEALNKSQRKFETPPHINLFDPTPPPVDWDASSDNSAESDTFSLSDGMLDRAGYNRVQSTSSVFDEAPPDLPIVEVHNTNYSSGIVEDLSASTSDSHRDSSLYPYPTSSRRPSSDIFNDQQNKDNIFVTENRNSSLHVSSLKNVTEQLGDKSKIEELTPKSEMEDLQDSTVSEEVEVESKPSPGKLKHNLNINVEALLPGATSSKIRSSIAKATHFHNTVQTLVTSSKEIPPPKADVYLASPTSEIMFKSESQVENYENLGGIEVLHSITKDRAKIPVKRRPSTRRARQEAARKSMTDFSFYTENKYTSEELEQASAKIPHLTENISKRISLVFNKVDISQSNDNTALLDTLKEDSQKSTLTLENRVTDMNKKSILYESAEPDKRSENNPPNKNEPLERSQKHFEGTQKANLEENQGQTEVENSSISNESSVANASNETERNESKKNIGDSIKDDLSKSTSKTKMTLSDEELLKSTDFQSLQPSPAKASGAKYTDIFGDDSPSSDEDLFAKSSKLPQKSGLMSAAAAVESRLPKKTQIPSFITESDSDSDLFDGKFPQRQSKTQAKATQKKEKNWIFDDSEGSDDDLFGIKTKNTSSATGTKDVGLKAKRSEIKTANIKKLESTQVTDFDPLMGFK</sequence>
<dbReference type="KEGG" id="dpa:109541282"/>
<feature type="compositionally biased region" description="Low complexity" evidence="2">
    <location>
        <begin position="242"/>
        <end position="254"/>
    </location>
</feature>
<dbReference type="GeneID" id="109541282"/>
<feature type="compositionally biased region" description="Basic and acidic residues" evidence="2">
    <location>
        <begin position="217"/>
        <end position="226"/>
    </location>
</feature>
<feature type="domain" description="FAM21/CAPZIP" evidence="3">
    <location>
        <begin position="967"/>
        <end position="1083"/>
    </location>
</feature>
<feature type="compositionally biased region" description="Polar residues" evidence="2">
    <location>
        <begin position="816"/>
        <end position="828"/>
    </location>
</feature>
<feature type="compositionally biased region" description="Basic and acidic residues" evidence="2">
    <location>
        <begin position="1222"/>
        <end position="1241"/>
    </location>
</feature>
<feature type="compositionally biased region" description="Low complexity" evidence="2">
    <location>
        <begin position="885"/>
        <end position="895"/>
    </location>
</feature>
<feature type="compositionally biased region" description="Polar residues" evidence="2">
    <location>
        <begin position="681"/>
        <end position="691"/>
    </location>
</feature>
<feature type="compositionally biased region" description="Polar residues" evidence="2">
    <location>
        <begin position="206"/>
        <end position="216"/>
    </location>
</feature>
<feature type="region of interest" description="Disordered" evidence="2">
    <location>
        <begin position="790"/>
        <end position="829"/>
    </location>
</feature>
<feature type="region of interest" description="Disordered" evidence="2">
    <location>
        <begin position="1161"/>
        <end position="1362"/>
    </location>
</feature>
<reference evidence="5" key="1">
    <citation type="journal article" date="2013" name="Genome Biol.">
        <title>Draft genome of the mountain pine beetle, Dendroctonus ponderosae Hopkins, a major forest pest.</title>
        <authorList>
            <person name="Keeling C.I."/>
            <person name="Yuen M.M."/>
            <person name="Liao N.Y."/>
            <person name="Docking T.R."/>
            <person name="Chan S.K."/>
            <person name="Taylor G.A."/>
            <person name="Palmquist D.L."/>
            <person name="Jackman S.D."/>
            <person name="Nguyen A."/>
            <person name="Li M."/>
            <person name="Henderson H."/>
            <person name="Janes J.K."/>
            <person name="Zhao Y."/>
            <person name="Pandoh P."/>
            <person name="Moore R."/>
            <person name="Sperling F.A."/>
            <person name="Huber D.P."/>
            <person name="Birol I."/>
            <person name="Jones S.J."/>
            <person name="Bohlmann J."/>
        </authorList>
    </citation>
    <scope>NUCLEOTIDE SEQUENCE</scope>
</reference>
<dbReference type="EnsemblMetazoa" id="XM_019910101.1">
    <property type="protein sequence ID" value="XP_019765660.1"/>
    <property type="gene ID" value="LOC109541282"/>
</dbReference>